<accession>A0ABW5WHX7</accession>
<protein>
    <submittedName>
        <fullName evidence="1">Histidine phosphatase family protein</fullName>
    </submittedName>
</protein>
<dbReference type="RefSeq" id="WP_377395033.1">
    <property type="nucleotide sequence ID" value="NZ_JBHSAN010000054.1"/>
</dbReference>
<dbReference type="Pfam" id="PF00300">
    <property type="entry name" value="His_Phos_1"/>
    <property type="match status" value="1"/>
</dbReference>
<gene>
    <name evidence="1" type="ORF">ACFS2C_27215</name>
</gene>
<dbReference type="EMBL" id="JBHUOF010000049">
    <property type="protein sequence ID" value="MFD2803089.1"/>
    <property type="molecule type" value="Genomic_DNA"/>
</dbReference>
<keyword evidence="2" id="KW-1185">Reference proteome</keyword>
<comment type="caution">
    <text evidence="1">The sequence shown here is derived from an EMBL/GenBank/DDBJ whole genome shotgun (WGS) entry which is preliminary data.</text>
</comment>
<dbReference type="InterPro" id="IPR050275">
    <property type="entry name" value="PGM_Phosphatase"/>
</dbReference>
<reference evidence="2" key="1">
    <citation type="journal article" date="2019" name="Int. J. Syst. Evol. Microbiol.">
        <title>The Global Catalogue of Microorganisms (GCM) 10K type strain sequencing project: providing services to taxonomists for standard genome sequencing and annotation.</title>
        <authorList>
            <consortium name="The Broad Institute Genomics Platform"/>
            <consortium name="The Broad Institute Genome Sequencing Center for Infectious Disease"/>
            <person name="Wu L."/>
            <person name="Ma J."/>
        </authorList>
    </citation>
    <scope>NUCLEOTIDE SEQUENCE [LARGE SCALE GENOMIC DNA]</scope>
    <source>
        <strain evidence="2">IBRC-M 10906</strain>
    </source>
</reference>
<evidence type="ECO:0000313" key="2">
    <source>
        <dbReference type="Proteomes" id="UP001597478"/>
    </source>
</evidence>
<dbReference type="InterPro" id="IPR029033">
    <property type="entry name" value="His_PPase_superfam"/>
</dbReference>
<proteinExistence type="predicted"/>
<dbReference type="SMART" id="SM00855">
    <property type="entry name" value="PGAM"/>
    <property type="match status" value="1"/>
</dbReference>
<dbReference type="InterPro" id="IPR013078">
    <property type="entry name" value="His_Pase_superF_clade-1"/>
</dbReference>
<dbReference type="SUPFAM" id="SSF53254">
    <property type="entry name" value="Phosphoglycerate mutase-like"/>
    <property type="match status" value="1"/>
</dbReference>
<name>A0ABW5WHX7_9PSEU</name>
<dbReference type="PANTHER" id="PTHR48100:SF58">
    <property type="entry name" value="PE-PGRS FAMILY PROTEIN PE_PGRS11"/>
    <property type="match status" value="1"/>
</dbReference>
<dbReference type="Proteomes" id="UP001597478">
    <property type="component" value="Unassembled WGS sequence"/>
</dbReference>
<evidence type="ECO:0000313" key="1">
    <source>
        <dbReference type="EMBL" id="MFD2803089.1"/>
    </source>
</evidence>
<dbReference type="PANTHER" id="PTHR48100">
    <property type="entry name" value="BROAD-SPECIFICITY PHOSPHATASE YOR283W-RELATED"/>
    <property type="match status" value="1"/>
</dbReference>
<dbReference type="Gene3D" id="3.40.50.1240">
    <property type="entry name" value="Phosphoglycerate mutase-like"/>
    <property type="match status" value="1"/>
</dbReference>
<dbReference type="CDD" id="cd07067">
    <property type="entry name" value="HP_PGM_like"/>
    <property type="match status" value="1"/>
</dbReference>
<sequence>MRLYLVRHAQSEGNVRKILDTALPGPPLTELGREQARSLAERLAGEPVAAVYASEATRARQTAEPLANALSLDVEVLPGVHEVSVGDLEGRGDHEALELYAKTTHLWAQGELNVALPGGESGEQLRERYLAAVGELHARHHGRDETVVLVSHGGAIRFGAEWLADNVASEVADKGLLPNTGIVRLETTPRGGWRCLEWAGVSLDPPAN</sequence>
<organism evidence="1 2">
    <name type="scientific">Prauserella oleivorans</name>
    <dbReference type="NCBI Taxonomy" id="1478153"/>
    <lineage>
        <taxon>Bacteria</taxon>
        <taxon>Bacillati</taxon>
        <taxon>Actinomycetota</taxon>
        <taxon>Actinomycetes</taxon>
        <taxon>Pseudonocardiales</taxon>
        <taxon>Pseudonocardiaceae</taxon>
        <taxon>Prauserella</taxon>
    </lineage>
</organism>